<keyword evidence="3" id="KW-1185">Reference proteome</keyword>
<evidence type="ECO:0000313" key="2">
    <source>
        <dbReference type="EMBL" id="PON58474.1"/>
    </source>
</evidence>
<dbReference type="PANTHER" id="PTHR31696:SF73">
    <property type="entry name" value="EXPRESSED PROTEIN"/>
    <property type="match status" value="1"/>
</dbReference>
<accession>A0A2P5CBV7</accession>
<name>A0A2P5CBV7_PARAD</name>
<gene>
    <name evidence="2" type="ORF">PanWU01x14_166860</name>
</gene>
<dbReference type="OrthoDB" id="672310at2759"/>
<dbReference type="InterPro" id="IPR006460">
    <property type="entry name" value="MIZ1-like_pln"/>
</dbReference>
<organism evidence="2 3">
    <name type="scientific">Parasponia andersonii</name>
    <name type="common">Sponia andersonii</name>
    <dbReference type="NCBI Taxonomy" id="3476"/>
    <lineage>
        <taxon>Eukaryota</taxon>
        <taxon>Viridiplantae</taxon>
        <taxon>Streptophyta</taxon>
        <taxon>Embryophyta</taxon>
        <taxon>Tracheophyta</taxon>
        <taxon>Spermatophyta</taxon>
        <taxon>Magnoliopsida</taxon>
        <taxon>eudicotyledons</taxon>
        <taxon>Gunneridae</taxon>
        <taxon>Pentapetalae</taxon>
        <taxon>rosids</taxon>
        <taxon>fabids</taxon>
        <taxon>Rosales</taxon>
        <taxon>Cannabaceae</taxon>
        <taxon>Parasponia</taxon>
    </lineage>
</organism>
<evidence type="ECO:0000256" key="1">
    <source>
        <dbReference type="SAM" id="MobiDB-lite"/>
    </source>
</evidence>
<dbReference type="PANTHER" id="PTHR31696">
    <property type="entry name" value="PROTEIN MIZU-KUSSEI 1"/>
    <property type="match status" value="1"/>
</dbReference>
<dbReference type="NCBIfam" id="TIGR01570">
    <property type="entry name" value="A_thal_3588"/>
    <property type="match status" value="1"/>
</dbReference>
<protein>
    <recommendedName>
        <fullName evidence="4">Protein MIZU-KUSSEI</fullName>
    </recommendedName>
</protein>
<dbReference type="EMBL" id="JXTB01000149">
    <property type="protein sequence ID" value="PON58474.1"/>
    <property type="molecule type" value="Genomic_DNA"/>
</dbReference>
<feature type="compositionally biased region" description="Pro residues" evidence="1">
    <location>
        <begin position="1"/>
        <end position="13"/>
    </location>
</feature>
<dbReference type="Proteomes" id="UP000237105">
    <property type="component" value="Unassembled WGS sequence"/>
</dbReference>
<feature type="region of interest" description="Disordered" evidence="1">
    <location>
        <begin position="1"/>
        <end position="28"/>
    </location>
</feature>
<sequence length="234" mass="25927">MAVQQPPPSPHRPPISLQPSHKRGPSKPAKLFRRVRSVFRSFPIITPACKMPVSIHGSRPGDGHIHGATRMTGTLFGYRKARVNLAIQESPRCLPTLLLELAITTGKLLQDMGTGLVRIALECEKHPSEKEKTKTKIVEEPIWTLYCNGRKSGYAVRREPTDDDLNVMQLLNAVSMGAGVLPTASAEQPADGELTYLRAYFERVIGSKDSETYHMMSPEGNHNGSELSIFFVRL</sequence>
<proteinExistence type="predicted"/>
<dbReference type="STRING" id="3476.A0A2P5CBV7"/>
<dbReference type="Pfam" id="PF04759">
    <property type="entry name" value="DUF617"/>
    <property type="match status" value="1"/>
</dbReference>
<dbReference type="AlphaFoldDB" id="A0A2P5CBV7"/>
<dbReference type="GO" id="GO:0010274">
    <property type="term" value="P:hydrotropism"/>
    <property type="evidence" value="ECO:0007669"/>
    <property type="project" value="InterPro"/>
</dbReference>
<comment type="caution">
    <text evidence="2">The sequence shown here is derived from an EMBL/GenBank/DDBJ whole genome shotgun (WGS) entry which is preliminary data.</text>
</comment>
<evidence type="ECO:0000313" key="3">
    <source>
        <dbReference type="Proteomes" id="UP000237105"/>
    </source>
</evidence>
<reference evidence="3" key="1">
    <citation type="submission" date="2016-06" db="EMBL/GenBank/DDBJ databases">
        <title>Parallel loss of symbiosis genes in relatives of nitrogen-fixing non-legume Parasponia.</title>
        <authorList>
            <person name="Van Velzen R."/>
            <person name="Holmer R."/>
            <person name="Bu F."/>
            <person name="Rutten L."/>
            <person name="Van Zeijl A."/>
            <person name="Liu W."/>
            <person name="Santuari L."/>
            <person name="Cao Q."/>
            <person name="Sharma T."/>
            <person name="Shen D."/>
            <person name="Roswanjaya Y."/>
            <person name="Wardhani T."/>
            <person name="Kalhor M.S."/>
            <person name="Jansen J."/>
            <person name="Van den Hoogen J."/>
            <person name="Gungor B."/>
            <person name="Hartog M."/>
            <person name="Hontelez J."/>
            <person name="Verver J."/>
            <person name="Yang W.-C."/>
            <person name="Schijlen E."/>
            <person name="Repin R."/>
            <person name="Schilthuizen M."/>
            <person name="Schranz E."/>
            <person name="Heidstra R."/>
            <person name="Miyata K."/>
            <person name="Fedorova E."/>
            <person name="Kohlen W."/>
            <person name="Bisseling T."/>
            <person name="Smit S."/>
            <person name="Geurts R."/>
        </authorList>
    </citation>
    <scope>NUCLEOTIDE SEQUENCE [LARGE SCALE GENOMIC DNA]</scope>
    <source>
        <strain evidence="3">cv. WU1-14</strain>
    </source>
</reference>
<evidence type="ECO:0008006" key="4">
    <source>
        <dbReference type="Google" id="ProtNLM"/>
    </source>
</evidence>